<reference evidence="8 10" key="2">
    <citation type="submission" date="2020-08" db="EMBL/GenBank/DDBJ databases">
        <title>Genomic Encyclopedia of Type Strains, Phase IV (KMG-IV): sequencing the most valuable type-strain genomes for metagenomic binning, comparative biology and taxonomic classification.</title>
        <authorList>
            <person name="Goeker M."/>
        </authorList>
    </citation>
    <scope>NUCLEOTIDE SEQUENCE [LARGE SCALE GENOMIC DNA]</scope>
    <source>
        <strain evidence="8 10">DSM 10368</strain>
    </source>
</reference>
<protein>
    <submittedName>
        <fullName evidence="7">Branched-chain amino acid ABC transporter substrate-binding protein</fullName>
    </submittedName>
    <submittedName>
        <fullName evidence="8">Branched-chain amino acid transport system substrate-binding protein</fullName>
    </submittedName>
</protein>
<dbReference type="RefSeq" id="WP_067970221.1">
    <property type="nucleotide sequence ID" value="NZ_CP015009.1"/>
</dbReference>
<dbReference type="PROSITE" id="PS51257">
    <property type="entry name" value="PROKAR_LIPOPROTEIN"/>
    <property type="match status" value="1"/>
</dbReference>
<keyword evidence="7" id="KW-0614">Plasmid</keyword>
<evidence type="ECO:0000313" key="9">
    <source>
        <dbReference type="Proteomes" id="UP000075755"/>
    </source>
</evidence>
<dbReference type="EMBL" id="CP015009">
    <property type="protein sequence ID" value="AMS45492.1"/>
    <property type="molecule type" value="Genomic_DNA"/>
</dbReference>
<dbReference type="AlphaFoldDB" id="A0AAC8YVY9"/>
<feature type="region of interest" description="Disordered" evidence="4">
    <location>
        <begin position="342"/>
        <end position="364"/>
    </location>
</feature>
<evidence type="ECO:0000256" key="2">
    <source>
        <dbReference type="ARBA" id="ARBA00022729"/>
    </source>
</evidence>
<dbReference type="PANTHER" id="PTHR30483:SF38">
    <property type="entry name" value="BLR7848 PROTEIN"/>
    <property type="match status" value="1"/>
</dbReference>
<dbReference type="InterPro" id="IPR028081">
    <property type="entry name" value="Leu-bd"/>
</dbReference>
<feature type="chain" id="PRO_5042106946" evidence="5">
    <location>
        <begin position="22"/>
        <end position="381"/>
    </location>
</feature>
<evidence type="ECO:0000256" key="3">
    <source>
        <dbReference type="ARBA" id="ARBA00022970"/>
    </source>
</evidence>
<evidence type="ECO:0000313" key="7">
    <source>
        <dbReference type="EMBL" id="AMS45492.1"/>
    </source>
</evidence>
<evidence type="ECO:0000256" key="1">
    <source>
        <dbReference type="ARBA" id="ARBA00010062"/>
    </source>
</evidence>
<dbReference type="GO" id="GO:0006865">
    <property type="term" value="P:amino acid transport"/>
    <property type="evidence" value="ECO:0007669"/>
    <property type="project" value="UniProtKB-KW"/>
</dbReference>
<dbReference type="InterPro" id="IPR028082">
    <property type="entry name" value="Peripla_BP_I"/>
</dbReference>
<evidence type="ECO:0000256" key="4">
    <source>
        <dbReference type="SAM" id="MobiDB-lite"/>
    </source>
</evidence>
<dbReference type="PANTHER" id="PTHR30483">
    <property type="entry name" value="LEUCINE-SPECIFIC-BINDING PROTEIN"/>
    <property type="match status" value="1"/>
</dbReference>
<geneLocation type="plasmid" evidence="7 9">
    <name>pAA04</name>
</geneLocation>
<dbReference type="Pfam" id="PF13458">
    <property type="entry name" value="Peripla_BP_6"/>
    <property type="match status" value="1"/>
</dbReference>
<keyword evidence="2 5" id="KW-0732">Signal</keyword>
<sequence>MKKIAVVLAATISACPIVAHADIKVGVTISASGPAASLGIPERNAIALAPKEMNGEPVSYIVLDDASDPTIARRNIERLVTQDGVDIVIGSSTSPASLAMVEVAGQTKTPMISLGASRAIIFPMNENKKWAFKTPFNDATQAGATVKDMLARGYKTVATFAFNDAYGEGWVQEFKPLAEAAGLKFVAEEKFNPKDTSVTAQALKVVAARPDAVLIVASGTPGALPQIALTQRGYQGQVYQTTGVVNGEFLKIGGKAVEGLLIAGNPISVASELPQEHPAQAEAAKFAKAYNERHGGGSVSAFAGYAQDALLLLEGALPKAMESARPGTPEFRAALRDAIEKSDGVQTTSGPVTMSPEDHNGYTSDAPIMIRVKNGAFSIAQ</sequence>
<reference evidence="7 9" key="1">
    <citation type="submission" date="2016-03" db="EMBL/GenBank/DDBJ databases">
        <title>Complete genome of Aminobacter aminovorans KCTC 2477.</title>
        <authorList>
            <person name="Kim K.M."/>
        </authorList>
    </citation>
    <scope>NUCLEOTIDE SEQUENCE [LARGE SCALE GENOMIC DNA]</scope>
    <source>
        <strain evidence="7 9">KCTC 2477</strain>
        <plasmid evidence="7 9">pAA04</plasmid>
    </source>
</reference>
<dbReference type="CDD" id="cd06333">
    <property type="entry name" value="PBP1_ABC_RPA1789-like"/>
    <property type="match status" value="1"/>
</dbReference>
<feature type="domain" description="Leucine-binding protein" evidence="6">
    <location>
        <begin position="23"/>
        <end position="361"/>
    </location>
</feature>
<name>A0AAC8YVY9_AMIAI</name>
<dbReference type="Proteomes" id="UP000075755">
    <property type="component" value="Plasmid pAA04"/>
</dbReference>
<dbReference type="SUPFAM" id="SSF53822">
    <property type="entry name" value="Periplasmic binding protein-like I"/>
    <property type="match status" value="1"/>
</dbReference>
<dbReference type="InterPro" id="IPR051010">
    <property type="entry name" value="BCAA_transport"/>
</dbReference>
<gene>
    <name evidence="7" type="ORF">AA2016_6602</name>
    <name evidence="8" type="ORF">FHS67_005040</name>
</gene>
<dbReference type="EMBL" id="JACICB010000021">
    <property type="protein sequence ID" value="MBB3708700.1"/>
    <property type="molecule type" value="Genomic_DNA"/>
</dbReference>
<dbReference type="KEGG" id="aak:AA2016_6602"/>
<keyword evidence="3" id="KW-0029">Amino-acid transport</keyword>
<organism evidence="7 9">
    <name type="scientific">Aminobacter aminovorans</name>
    <name type="common">Chelatobacter heintzii</name>
    <dbReference type="NCBI Taxonomy" id="83263"/>
    <lineage>
        <taxon>Bacteria</taxon>
        <taxon>Pseudomonadati</taxon>
        <taxon>Pseudomonadota</taxon>
        <taxon>Alphaproteobacteria</taxon>
        <taxon>Hyphomicrobiales</taxon>
        <taxon>Phyllobacteriaceae</taxon>
        <taxon>Aminobacter</taxon>
    </lineage>
</organism>
<evidence type="ECO:0000256" key="5">
    <source>
        <dbReference type="SAM" id="SignalP"/>
    </source>
</evidence>
<keyword evidence="3" id="KW-0813">Transport</keyword>
<evidence type="ECO:0000259" key="6">
    <source>
        <dbReference type="Pfam" id="PF13458"/>
    </source>
</evidence>
<dbReference type="Gene3D" id="3.40.50.2300">
    <property type="match status" value="2"/>
</dbReference>
<dbReference type="Proteomes" id="UP000577697">
    <property type="component" value="Unassembled WGS sequence"/>
</dbReference>
<proteinExistence type="inferred from homology"/>
<comment type="similarity">
    <text evidence="1">Belongs to the leucine-binding protein family.</text>
</comment>
<keyword evidence="10" id="KW-1185">Reference proteome</keyword>
<accession>A0AAC8YVY9</accession>
<evidence type="ECO:0000313" key="10">
    <source>
        <dbReference type="Proteomes" id="UP000577697"/>
    </source>
</evidence>
<feature type="signal peptide" evidence="5">
    <location>
        <begin position="1"/>
        <end position="21"/>
    </location>
</feature>
<evidence type="ECO:0000313" key="8">
    <source>
        <dbReference type="EMBL" id="MBB3708700.1"/>
    </source>
</evidence>